<dbReference type="InterPro" id="IPR013320">
    <property type="entry name" value="ConA-like_dom_sf"/>
</dbReference>
<gene>
    <name evidence="4" type="ORF">ICJ85_00540</name>
</gene>
<dbReference type="AlphaFoldDB" id="A0A8J6PY91"/>
<keyword evidence="2" id="KW-0732">Signal</keyword>
<dbReference type="Pfam" id="PF00722">
    <property type="entry name" value="Glyco_hydro_16"/>
    <property type="match status" value="1"/>
</dbReference>
<dbReference type="InterPro" id="IPR050546">
    <property type="entry name" value="Glycosyl_Hydrlase_16"/>
</dbReference>
<sequence>MIKKMLYVLNIGLWLLLSCSGGSDDVSPPDTPKDIIPTNLTVTVDVLGTDTNNPNGDGSGVITVSIHADNADSYGFKVESQQEVKNTTGVFEYTFTEGGTHEYVITAFAYSSTGNEISTFKKVTVYVASNDLQLVWSDEFDTDGAPNASKWGYDIGNGCPDICGWGNGEKQYYTNRSDNVKVENGMLKIIAKKEDYQGSEYTSARLLTKDKYEFTYGRVDVRAKLPSGQGTWPAIWMLGANIDEVGWPECGEIDIMEHWGHNATVVSSATHTLSCSGGCENTKVGETVVTDYASEFHVYSLVWNEDQLQFLIDGDLKYTYNPATKNVTTWPYNKSQFLILNVALGGSWFTIDPNFSEVVMEIDYVKVYQ</sequence>
<evidence type="ECO:0000256" key="1">
    <source>
        <dbReference type="ARBA" id="ARBA00006865"/>
    </source>
</evidence>
<dbReference type="SUPFAM" id="SSF49899">
    <property type="entry name" value="Concanavalin A-like lectins/glucanases"/>
    <property type="match status" value="1"/>
</dbReference>
<dbReference type="GO" id="GO:0005975">
    <property type="term" value="P:carbohydrate metabolic process"/>
    <property type="evidence" value="ECO:0007669"/>
    <property type="project" value="InterPro"/>
</dbReference>
<comment type="similarity">
    <text evidence="1">Belongs to the glycosyl hydrolase 16 family.</text>
</comment>
<organism evidence="4 5">
    <name type="scientific">Aestuariibaculum marinum</name>
    <dbReference type="NCBI Taxonomy" id="2683592"/>
    <lineage>
        <taxon>Bacteria</taxon>
        <taxon>Pseudomonadati</taxon>
        <taxon>Bacteroidota</taxon>
        <taxon>Flavobacteriia</taxon>
        <taxon>Flavobacteriales</taxon>
        <taxon>Flavobacteriaceae</taxon>
    </lineage>
</organism>
<dbReference type="CDD" id="cd08023">
    <property type="entry name" value="GH16_laminarinase_like"/>
    <property type="match status" value="1"/>
</dbReference>
<dbReference type="Gene3D" id="2.60.120.200">
    <property type="match status" value="1"/>
</dbReference>
<keyword evidence="4" id="KW-0378">Hydrolase</keyword>
<feature type="chain" id="PRO_5035195174" evidence="2">
    <location>
        <begin position="24"/>
        <end position="369"/>
    </location>
</feature>
<evidence type="ECO:0000313" key="5">
    <source>
        <dbReference type="Proteomes" id="UP000621516"/>
    </source>
</evidence>
<dbReference type="PROSITE" id="PS51762">
    <property type="entry name" value="GH16_2"/>
    <property type="match status" value="1"/>
</dbReference>
<dbReference type="GO" id="GO:0004553">
    <property type="term" value="F:hydrolase activity, hydrolyzing O-glycosyl compounds"/>
    <property type="evidence" value="ECO:0007669"/>
    <property type="project" value="InterPro"/>
</dbReference>
<dbReference type="PANTHER" id="PTHR10963:SF55">
    <property type="entry name" value="GLYCOSIDE HYDROLASE FAMILY 16 PROTEIN"/>
    <property type="match status" value="1"/>
</dbReference>
<dbReference type="InterPro" id="IPR000757">
    <property type="entry name" value="Beta-glucanase-like"/>
</dbReference>
<dbReference type="PROSITE" id="PS51257">
    <property type="entry name" value="PROKAR_LIPOPROTEIN"/>
    <property type="match status" value="1"/>
</dbReference>
<name>A0A8J6PY91_9FLAO</name>
<dbReference type="PANTHER" id="PTHR10963">
    <property type="entry name" value="GLYCOSYL HYDROLASE-RELATED"/>
    <property type="match status" value="1"/>
</dbReference>
<evidence type="ECO:0000313" key="4">
    <source>
        <dbReference type="EMBL" id="MBD0822497.1"/>
    </source>
</evidence>
<feature type="signal peptide" evidence="2">
    <location>
        <begin position="1"/>
        <end position="23"/>
    </location>
</feature>
<dbReference type="Proteomes" id="UP000621516">
    <property type="component" value="Unassembled WGS sequence"/>
</dbReference>
<evidence type="ECO:0000256" key="2">
    <source>
        <dbReference type="SAM" id="SignalP"/>
    </source>
</evidence>
<feature type="domain" description="GH16" evidence="3">
    <location>
        <begin position="110"/>
        <end position="369"/>
    </location>
</feature>
<protein>
    <submittedName>
        <fullName evidence="4">Glycoside hydrolase family 16 protein</fullName>
    </submittedName>
</protein>
<dbReference type="RefSeq" id="WP_188221819.1">
    <property type="nucleotide sequence ID" value="NZ_JACVXD010000001.1"/>
</dbReference>
<evidence type="ECO:0000259" key="3">
    <source>
        <dbReference type="PROSITE" id="PS51762"/>
    </source>
</evidence>
<proteinExistence type="inferred from homology"/>
<reference evidence="4 5" key="1">
    <citation type="journal article" date="2018" name="J. Microbiol.">
        <title>Aestuariibaculum marinum sp. nov., a marine bacterium isolated from seawater in South Korea.</title>
        <authorList>
            <person name="Choi J."/>
            <person name="Lee D."/>
            <person name="Jang J.H."/>
            <person name="Cha S."/>
            <person name="Seo T."/>
        </authorList>
    </citation>
    <scope>NUCLEOTIDE SEQUENCE [LARGE SCALE GENOMIC DNA]</scope>
    <source>
        <strain evidence="4 5">IP7</strain>
    </source>
</reference>
<dbReference type="EMBL" id="JACVXD010000001">
    <property type="protein sequence ID" value="MBD0822497.1"/>
    <property type="molecule type" value="Genomic_DNA"/>
</dbReference>
<accession>A0A8J6PY91</accession>
<comment type="caution">
    <text evidence="4">The sequence shown here is derived from an EMBL/GenBank/DDBJ whole genome shotgun (WGS) entry which is preliminary data.</text>
</comment>
<keyword evidence="5" id="KW-1185">Reference proteome</keyword>